<evidence type="ECO:0000313" key="2">
    <source>
        <dbReference type="Proteomes" id="UP000028838"/>
    </source>
</evidence>
<gene>
    <name evidence="1" type="ORF">TGFOU_366920</name>
</gene>
<reference evidence="1 2" key="1">
    <citation type="submission" date="2014-07" db="EMBL/GenBank/DDBJ databases">
        <authorList>
            <person name="Sibley D."/>
            <person name="Venepally P."/>
            <person name="Karamycheva S."/>
            <person name="Hadjithomas M."/>
            <person name="Khan A."/>
            <person name="Brunk B."/>
            <person name="Roos D."/>
            <person name="Caler E."/>
            <person name="Lorenzi H."/>
        </authorList>
    </citation>
    <scope>NUCLEOTIDE SEQUENCE [LARGE SCALE GENOMIC DNA]</scope>
    <source>
        <strain evidence="1 2">FOU</strain>
    </source>
</reference>
<comment type="caution">
    <text evidence="1">The sequence shown here is derived from an EMBL/GenBank/DDBJ whole genome shotgun (WGS) entry which is preliminary data.</text>
</comment>
<dbReference type="EMBL" id="AEYH02002423">
    <property type="protein sequence ID" value="KFG39280.1"/>
    <property type="molecule type" value="Genomic_DNA"/>
</dbReference>
<name>A0A086K4G2_TOXGO</name>
<protein>
    <submittedName>
        <fullName evidence="1">Uncharacterized protein</fullName>
    </submittedName>
</protein>
<evidence type="ECO:0000313" key="1">
    <source>
        <dbReference type="EMBL" id="KFG39280.1"/>
    </source>
</evidence>
<accession>A0A086K4G2</accession>
<dbReference type="OrthoDB" id="363718at2759"/>
<dbReference type="VEuPathDB" id="ToxoDB:TGFOU_366920"/>
<dbReference type="Proteomes" id="UP000028838">
    <property type="component" value="Unassembled WGS sequence"/>
</dbReference>
<organism evidence="1 2">
    <name type="scientific">Toxoplasma gondii FOU</name>
    <dbReference type="NCBI Taxonomy" id="943167"/>
    <lineage>
        <taxon>Eukaryota</taxon>
        <taxon>Sar</taxon>
        <taxon>Alveolata</taxon>
        <taxon>Apicomplexa</taxon>
        <taxon>Conoidasida</taxon>
        <taxon>Coccidia</taxon>
        <taxon>Eucoccidiorida</taxon>
        <taxon>Eimeriorina</taxon>
        <taxon>Sarcocystidae</taxon>
        <taxon>Toxoplasma</taxon>
    </lineage>
</organism>
<sequence>MKEALFSLKLGYDQLGDEDLDEQEEHEFRGFRSTQDWIQRQNIEVEMMSAFPLPAKRNPLPKRVDVDVTVHNTSKLKVMNWIDPNDKVVF</sequence>
<proteinExistence type="predicted"/>
<dbReference type="AlphaFoldDB" id="A0A086K4G2"/>